<dbReference type="InterPro" id="IPR032675">
    <property type="entry name" value="LRR_dom_sf"/>
</dbReference>
<organism evidence="1 2">
    <name type="scientific">Mycena sanguinolenta</name>
    <dbReference type="NCBI Taxonomy" id="230812"/>
    <lineage>
        <taxon>Eukaryota</taxon>
        <taxon>Fungi</taxon>
        <taxon>Dikarya</taxon>
        <taxon>Basidiomycota</taxon>
        <taxon>Agaricomycotina</taxon>
        <taxon>Agaricomycetes</taxon>
        <taxon>Agaricomycetidae</taxon>
        <taxon>Agaricales</taxon>
        <taxon>Marasmiineae</taxon>
        <taxon>Mycenaceae</taxon>
        <taxon>Mycena</taxon>
    </lineage>
</organism>
<accession>A0A8H7CNM5</accession>
<evidence type="ECO:0000313" key="2">
    <source>
        <dbReference type="Proteomes" id="UP000623467"/>
    </source>
</evidence>
<proteinExistence type="predicted"/>
<name>A0A8H7CNM5_9AGAR</name>
<protein>
    <submittedName>
        <fullName evidence="1">F-box domain-containing protein</fullName>
    </submittedName>
</protein>
<keyword evidence="2" id="KW-1185">Reference proteome</keyword>
<dbReference type="Proteomes" id="UP000623467">
    <property type="component" value="Unassembled WGS sequence"/>
</dbReference>
<comment type="caution">
    <text evidence="1">The sequence shown here is derived from an EMBL/GenBank/DDBJ whole genome shotgun (WGS) entry which is preliminary data.</text>
</comment>
<reference evidence="1" key="1">
    <citation type="submission" date="2020-05" db="EMBL/GenBank/DDBJ databases">
        <title>Mycena genomes resolve the evolution of fungal bioluminescence.</title>
        <authorList>
            <person name="Tsai I.J."/>
        </authorList>
    </citation>
    <scope>NUCLEOTIDE SEQUENCE</scope>
    <source>
        <strain evidence="1">160909Yilan</strain>
    </source>
</reference>
<sequence>MSVQTPAATITSLPNELLAVIAAAGQGRSRVPGLLPDPTAEWTLSHVSHRFRRVMIGSPALWTLIEADLHSEGSVEILGLYLERSQNYSLAVTLQHRSELREDSERELATKRLNQLVPHINRISWLRIAVQEWGGDLLLAPFRDLAAPILQHLEVVNLIDYYHWDPIALFSAGAPRIQFLKVYDQKIQLPASQWTSTLTHLELRRYHRLADLFDGNKSFDKVLAYCPSLIYLYLDMEWASLDHQVQIPSLQTLHITISESHELMKIIDIFDAPSLTELTIMGVHGFELFELFNSTSLPRASFPALASLCFVKNNNSTCYCERNIPPPPRAPFTPFQLFPALSSLSLINICFTSRIVEGVVIPTSAMCPILQTIALSPRTAAMEAVRSAVLDAMCSYLRYGRSLPTLRLSPALACSEDWQKHGIAVEKFDPTSILQVFLASKLKYA</sequence>
<dbReference type="EMBL" id="JACAZH010000021">
    <property type="protein sequence ID" value="KAF7344440.1"/>
    <property type="molecule type" value="Genomic_DNA"/>
</dbReference>
<dbReference type="AlphaFoldDB" id="A0A8H7CNM5"/>
<evidence type="ECO:0000313" key="1">
    <source>
        <dbReference type="EMBL" id="KAF7344440.1"/>
    </source>
</evidence>
<dbReference type="SUPFAM" id="SSF52047">
    <property type="entry name" value="RNI-like"/>
    <property type="match status" value="1"/>
</dbReference>
<dbReference type="Gene3D" id="3.80.10.10">
    <property type="entry name" value="Ribonuclease Inhibitor"/>
    <property type="match status" value="1"/>
</dbReference>
<dbReference type="OrthoDB" id="3258333at2759"/>
<gene>
    <name evidence="1" type="ORF">MSAN_01925200</name>
</gene>